<sequence>MFLLRSAQRFQIRRQYSSKMRLKSKSNELSSMDIRNIFLDYFTQEHNHKFIRSSPVVPFCDPTVPFVNAGMNQFKNIFLGNAAPPCGSAVNSQKCIRVGGKHNDLNVIGTDGYHHTFFEMLGNWSFGDYFKEKACVTAWDLLTNFYQINPNRLYVTYFGGDTKLGLPPDLECKEIWRSIGVPLDRILPFGANENFWEMGASGPCGTCTEIHYDHLPNIEPNQRARFVNGGLPDLTELWNIVFIEYNRTSDGTIETLKDKFIDTGMGFERLVAVLQGKSSNYDSDLFLPIFDAISKESGKAPYSGTFDVNDSNYQLDYTYRLVADHVRMSSVCIADGIYPQLKYQL</sequence>
<dbReference type="AlphaFoldDB" id="A0A9Q0MKP6"/>
<evidence type="ECO:0000256" key="8">
    <source>
        <dbReference type="ARBA" id="ARBA00022840"/>
    </source>
</evidence>
<evidence type="ECO:0000256" key="1">
    <source>
        <dbReference type="ARBA" id="ARBA00008226"/>
    </source>
</evidence>
<evidence type="ECO:0000256" key="4">
    <source>
        <dbReference type="ARBA" id="ARBA00022598"/>
    </source>
</evidence>
<dbReference type="InterPro" id="IPR018165">
    <property type="entry name" value="Ala-tRNA-synth_IIc_core"/>
</dbReference>
<comment type="caution">
    <text evidence="15">The sequence shown here is derived from an EMBL/GenBank/DDBJ whole genome shotgun (WGS) entry which is preliminary data.</text>
</comment>
<dbReference type="CDD" id="cd00673">
    <property type="entry name" value="AlaRS_core"/>
    <property type="match status" value="1"/>
</dbReference>
<comment type="catalytic activity">
    <reaction evidence="13">
        <text>tRNA(Ala) + L-alanine + ATP = L-alanyl-tRNA(Ala) + AMP + diphosphate</text>
        <dbReference type="Rhea" id="RHEA:12540"/>
        <dbReference type="Rhea" id="RHEA-COMP:9657"/>
        <dbReference type="Rhea" id="RHEA-COMP:9923"/>
        <dbReference type="ChEBI" id="CHEBI:30616"/>
        <dbReference type="ChEBI" id="CHEBI:33019"/>
        <dbReference type="ChEBI" id="CHEBI:57972"/>
        <dbReference type="ChEBI" id="CHEBI:78442"/>
        <dbReference type="ChEBI" id="CHEBI:78497"/>
        <dbReference type="ChEBI" id="CHEBI:456215"/>
        <dbReference type="EC" id="6.1.1.7"/>
    </reaction>
</comment>
<dbReference type="GO" id="GO:0000049">
    <property type="term" value="F:tRNA binding"/>
    <property type="evidence" value="ECO:0007669"/>
    <property type="project" value="UniProtKB-KW"/>
</dbReference>
<feature type="domain" description="Alanyl-transfer RNA synthetases family profile" evidence="14">
    <location>
        <begin position="29"/>
        <end position="339"/>
    </location>
</feature>
<keyword evidence="5" id="KW-0479">Metal-binding</keyword>
<dbReference type="InterPro" id="IPR050058">
    <property type="entry name" value="Ala-tRNA_ligase"/>
</dbReference>
<keyword evidence="4 15" id="KW-0436">Ligase</keyword>
<evidence type="ECO:0000256" key="10">
    <source>
        <dbReference type="ARBA" id="ARBA00022917"/>
    </source>
</evidence>
<accession>A0A9Q0MKP6</accession>
<dbReference type="PANTHER" id="PTHR11777">
    <property type="entry name" value="ALANYL-TRNA SYNTHETASE"/>
    <property type="match status" value="1"/>
</dbReference>
<dbReference type="InterPro" id="IPR018164">
    <property type="entry name" value="Ala-tRNA-synth_IIc_N"/>
</dbReference>
<keyword evidence="11" id="KW-0030">Aminoacyl-tRNA synthetase</keyword>
<dbReference type="EMBL" id="WJQU01002123">
    <property type="protein sequence ID" value="KAJ6633276.1"/>
    <property type="molecule type" value="Genomic_DNA"/>
</dbReference>
<evidence type="ECO:0000256" key="5">
    <source>
        <dbReference type="ARBA" id="ARBA00022723"/>
    </source>
</evidence>
<reference evidence="15" key="1">
    <citation type="submission" date="2022-07" db="EMBL/GenBank/DDBJ databases">
        <authorList>
            <person name="Trinca V."/>
            <person name="Uliana J.V.C."/>
            <person name="Torres T.T."/>
            <person name="Ward R.J."/>
            <person name="Monesi N."/>
        </authorList>
    </citation>
    <scope>NUCLEOTIDE SEQUENCE</scope>
    <source>
        <strain evidence="15">HSMRA1968</strain>
        <tissue evidence="15">Whole embryos</tissue>
    </source>
</reference>
<keyword evidence="16" id="KW-1185">Reference proteome</keyword>
<keyword evidence="9" id="KW-0694">RNA-binding</keyword>
<protein>
    <recommendedName>
        <fullName evidence="2">alanine--tRNA ligase</fullName>
        <ecNumber evidence="2">6.1.1.7</ecNumber>
    </recommendedName>
    <alternativeName>
        <fullName evidence="12">Alanyl-tRNA synthetase</fullName>
    </alternativeName>
</protein>
<dbReference type="InterPro" id="IPR018162">
    <property type="entry name" value="Ala-tRNA-ligase_IIc_anticod-bd"/>
</dbReference>
<dbReference type="SUPFAM" id="SSF55681">
    <property type="entry name" value="Class II aaRS and biotin synthetases"/>
    <property type="match status" value="1"/>
</dbReference>
<evidence type="ECO:0000313" key="16">
    <source>
        <dbReference type="Proteomes" id="UP001151699"/>
    </source>
</evidence>
<evidence type="ECO:0000313" key="15">
    <source>
        <dbReference type="EMBL" id="KAJ6633276.1"/>
    </source>
</evidence>
<evidence type="ECO:0000256" key="9">
    <source>
        <dbReference type="ARBA" id="ARBA00022884"/>
    </source>
</evidence>
<evidence type="ECO:0000256" key="2">
    <source>
        <dbReference type="ARBA" id="ARBA00013168"/>
    </source>
</evidence>
<dbReference type="PROSITE" id="PS50860">
    <property type="entry name" value="AA_TRNA_LIGASE_II_ALA"/>
    <property type="match status" value="1"/>
</dbReference>
<dbReference type="GO" id="GO:0002161">
    <property type="term" value="F:aminoacyl-tRNA deacylase activity"/>
    <property type="evidence" value="ECO:0007669"/>
    <property type="project" value="TreeGrafter"/>
</dbReference>
<dbReference type="GO" id="GO:0046872">
    <property type="term" value="F:metal ion binding"/>
    <property type="evidence" value="ECO:0007669"/>
    <property type="project" value="UniProtKB-KW"/>
</dbReference>
<dbReference type="Pfam" id="PF01411">
    <property type="entry name" value="tRNA-synt_2c"/>
    <property type="match status" value="1"/>
</dbReference>
<dbReference type="GO" id="GO:0004813">
    <property type="term" value="F:alanine-tRNA ligase activity"/>
    <property type="evidence" value="ECO:0007669"/>
    <property type="project" value="UniProtKB-EC"/>
</dbReference>
<dbReference type="Proteomes" id="UP001151699">
    <property type="component" value="Unassembled WGS sequence"/>
</dbReference>
<keyword evidence="3" id="KW-0820">tRNA-binding</keyword>
<evidence type="ECO:0000256" key="11">
    <source>
        <dbReference type="ARBA" id="ARBA00023146"/>
    </source>
</evidence>
<dbReference type="Gene3D" id="3.30.930.10">
    <property type="entry name" value="Bira Bifunctional Protein, Domain 2"/>
    <property type="match status" value="1"/>
</dbReference>
<evidence type="ECO:0000256" key="3">
    <source>
        <dbReference type="ARBA" id="ARBA00022555"/>
    </source>
</evidence>
<dbReference type="FunFam" id="3.30.930.10:FF:000011">
    <property type="entry name" value="Alanine--tRNA ligase, cytoplasmic"/>
    <property type="match status" value="1"/>
</dbReference>
<dbReference type="OrthoDB" id="2423964at2759"/>
<organism evidence="15 16">
    <name type="scientific">Pseudolycoriella hygida</name>
    <dbReference type="NCBI Taxonomy" id="35572"/>
    <lineage>
        <taxon>Eukaryota</taxon>
        <taxon>Metazoa</taxon>
        <taxon>Ecdysozoa</taxon>
        <taxon>Arthropoda</taxon>
        <taxon>Hexapoda</taxon>
        <taxon>Insecta</taxon>
        <taxon>Pterygota</taxon>
        <taxon>Neoptera</taxon>
        <taxon>Endopterygota</taxon>
        <taxon>Diptera</taxon>
        <taxon>Nematocera</taxon>
        <taxon>Sciaroidea</taxon>
        <taxon>Sciaridae</taxon>
        <taxon>Pseudolycoriella</taxon>
    </lineage>
</organism>
<dbReference type="InterPro" id="IPR045864">
    <property type="entry name" value="aa-tRNA-synth_II/BPL/LPL"/>
</dbReference>
<dbReference type="PRINTS" id="PR00980">
    <property type="entry name" value="TRNASYNTHALA"/>
</dbReference>
<dbReference type="SUPFAM" id="SSF101353">
    <property type="entry name" value="Putative anticodon-binding domain of alanyl-tRNA synthetase (AlaRS)"/>
    <property type="match status" value="1"/>
</dbReference>
<evidence type="ECO:0000256" key="6">
    <source>
        <dbReference type="ARBA" id="ARBA00022741"/>
    </source>
</evidence>
<keyword evidence="10" id="KW-0648">Protein biosynthesis</keyword>
<keyword evidence="7" id="KW-0862">Zinc</keyword>
<comment type="similarity">
    <text evidence="1">Belongs to the class-II aminoacyl-tRNA synthetase family.</text>
</comment>
<keyword evidence="8" id="KW-0067">ATP-binding</keyword>
<dbReference type="GO" id="GO:0005524">
    <property type="term" value="F:ATP binding"/>
    <property type="evidence" value="ECO:0007669"/>
    <property type="project" value="UniProtKB-KW"/>
</dbReference>
<dbReference type="GO" id="GO:0005739">
    <property type="term" value="C:mitochondrion"/>
    <property type="evidence" value="ECO:0007669"/>
    <property type="project" value="TreeGrafter"/>
</dbReference>
<dbReference type="GO" id="GO:0006419">
    <property type="term" value="P:alanyl-tRNA aminoacylation"/>
    <property type="evidence" value="ECO:0007669"/>
    <property type="project" value="InterPro"/>
</dbReference>
<name>A0A9Q0MKP6_9DIPT</name>
<dbReference type="EC" id="6.1.1.7" evidence="2"/>
<gene>
    <name evidence="15" type="primary">AlaRS-m_1</name>
    <name evidence="15" type="ORF">Bhyg_15509</name>
</gene>
<evidence type="ECO:0000256" key="12">
    <source>
        <dbReference type="ARBA" id="ARBA00032577"/>
    </source>
</evidence>
<evidence type="ECO:0000259" key="14">
    <source>
        <dbReference type="PROSITE" id="PS50860"/>
    </source>
</evidence>
<evidence type="ECO:0000256" key="13">
    <source>
        <dbReference type="ARBA" id="ARBA00048300"/>
    </source>
</evidence>
<proteinExistence type="inferred from homology"/>
<evidence type="ECO:0000256" key="7">
    <source>
        <dbReference type="ARBA" id="ARBA00022833"/>
    </source>
</evidence>
<dbReference type="InterPro" id="IPR002318">
    <property type="entry name" value="Ala-tRNA-lgiase_IIc"/>
</dbReference>
<keyword evidence="6" id="KW-0547">Nucleotide-binding</keyword>
<dbReference type="PANTHER" id="PTHR11777:SF39">
    <property type="entry name" value="ALANINE--TRNA LIGASE, MITOCHONDRIAL"/>
    <property type="match status" value="1"/>
</dbReference>